<evidence type="ECO:0000256" key="12">
    <source>
        <dbReference type="SAM" id="Phobius"/>
    </source>
</evidence>
<accession>A0A8H7EYD6</accession>
<comment type="subcellular location">
    <subcellularLocation>
        <location evidence="2">Endoplasmic reticulum membrane</location>
        <topology evidence="2">Multi-pass membrane protein</topology>
    </subcellularLocation>
</comment>
<comment type="caution">
    <text evidence="16">The sequence shown here is derived from an EMBL/GenBank/DDBJ whole genome shotgun (WGS) entry which is preliminary data.</text>
</comment>
<dbReference type="Pfam" id="PF25147">
    <property type="entry name" value="Ribophorin_II_C"/>
    <property type="match status" value="1"/>
</dbReference>
<feature type="transmembrane region" description="Helical" evidence="12">
    <location>
        <begin position="244"/>
        <end position="264"/>
    </location>
</feature>
<dbReference type="InterPro" id="IPR008814">
    <property type="entry name" value="Swp1"/>
</dbReference>
<keyword evidence="7" id="KW-0256">Endoplasmic reticulum</keyword>
<evidence type="ECO:0000313" key="16">
    <source>
        <dbReference type="EMBL" id="KAF7763516.1"/>
    </source>
</evidence>
<feature type="domain" description="Ribophorin II third" evidence="14">
    <location>
        <begin position="28"/>
        <end position="112"/>
    </location>
</feature>
<evidence type="ECO:0000313" key="17">
    <source>
        <dbReference type="Proteomes" id="UP000629468"/>
    </source>
</evidence>
<comment type="function">
    <text evidence="1">Subunit of the oligosaccharyl transferase (OST) complex that catalyzes the initial transfer of a defined glycan (Glc(3)Man(9)GlcNAc(2) in eukaryotes) from the lipid carrier dolichol-pyrophosphate to an asparagine residue within an Asn-X-Ser/Thr consensus motif in nascent polypeptide chains, the first step in protein N-glycosylation. N-glycosylation occurs cotranslationally and the complex associates with the Sec61 complex at the channel-forming translocon complex that mediates protein translocation across the endoplasmic reticulum (ER). All subunits are required for a maximal enzyme activity.</text>
</comment>
<feature type="transmembrane region" description="Helical" evidence="12">
    <location>
        <begin position="219"/>
        <end position="238"/>
    </location>
</feature>
<name>A0A8H7EYD6_AGABI</name>
<evidence type="ECO:0000259" key="14">
    <source>
        <dbReference type="Pfam" id="PF23860"/>
    </source>
</evidence>
<feature type="chain" id="PRO_5044203684" description="Ribophorin II" evidence="13">
    <location>
        <begin position="18"/>
        <end position="275"/>
    </location>
</feature>
<keyword evidence="8 12" id="KW-1133">Transmembrane helix</keyword>
<organism evidence="16 17">
    <name type="scientific">Agaricus bisporus var. burnettii</name>
    <dbReference type="NCBI Taxonomy" id="192524"/>
    <lineage>
        <taxon>Eukaryota</taxon>
        <taxon>Fungi</taxon>
        <taxon>Dikarya</taxon>
        <taxon>Basidiomycota</taxon>
        <taxon>Agaricomycotina</taxon>
        <taxon>Agaricomycetes</taxon>
        <taxon>Agaricomycetidae</taxon>
        <taxon>Agaricales</taxon>
        <taxon>Agaricineae</taxon>
        <taxon>Agaricaceae</taxon>
        <taxon>Agaricus</taxon>
    </lineage>
</organism>
<evidence type="ECO:0000256" key="6">
    <source>
        <dbReference type="ARBA" id="ARBA00022729"/>
    </source>
</evidence>
<dbReference type="AlphaFoldDB" id="A0A8H7EYD6"/>
<dbReference type="PANTHER" id="PTHR12640:SF0">
    <property type="entry name" value="DOLICHYL-DIPHOSPHOOLIGOSACCHARIDE--PROTEIN GLYCOSYLTRANSFERASE SUBUNIT 2"/>
    <property type="match status" value="1"/>
</dbReference>
<reference evidence="16 17" key="1">
    <citation type="journal article" name="Sci. Rep.">
        <title>Telomere-to-telomere assembled and centromere annotated genomes of the two main subspecies of the button mushroom Agaricus bisporus reveal especially polymorphic chromosome ends.</title>
        <authorList>
            <person name="Sonnenberg A.S.M."/>
            <person name="Sedaghat-Telgerd N."/>
            <person name="Lavrijssen B."/>
            <person name="Ohm R.A."/>
            <person name="Hendrickx P.M."/>
            <person name="Scholtmeijer K."/>
            <person name="Baars J.J.P."/>
            <person name="van Peer A."/>
        </authorList>
    </citation>
    <scope>NUCLEOTIDE SEQUENCE [LARGE SCALE GENOMIC DNA]</scope>
    <source>
        <strain evidence="16 17">H119_p4</strain>
    </source>
</reference>
<comment type="pathway">
    <text evidence="3">Protein modification; protein glycosylation.</text>
</comment>
<evidence type="ECO:0000256" key="4">
    <source>
        <dbReference type="ARBA" id="ARBA00009038"/>
    </source>
</evidence>
<feature type="signal peptide" evidence="13">
    <location>
        <begin position="1"/>
        <end position="17"/>
    </location>
</feature>
<dbReference type="UniPathway" id="UPA00378"/>
<dbReference type="Proteomes" id="UP000629468">
    <property type="component" value="Unassembled WGS sequence"/>
</dbReference>
<evidence type="ECO:0000256" key="8">
    <source>
        <dbReference type="ARBA" id="ARBA00022989"/>
    </source>
</evidence>
<dbReference type="Pfam" id="PF23860">
    <property type="entry name" value="Ribophorin_II_3rd"/>
    <property type="match status" value="1"/>
</dbReference>
<evidence type="ECO:0000256" key="7">
    <source>
        <dbReference type="ARBA" id="ARBA00022824"/>
    </source>
</evidence>
<protein>
    <recommendedName>
        <fullName evidence="11">Ribophorin II</fullName>
    </recommendedName>
    <alternativeName>
        <fullName evidence="10">Ribophorin-2</fullName>
    </alternativeName>
</protein>
<dbReference type="EMBL" id="JABXXO010000011">
    <property type="protein sequence ID" value="KAF7763516.1"/>
    <property type="molecule type" value="Genomic_DNA"/>
</dbReference>
<dbReference type="PANTHER" id="PTHR12640">
    <property type="entry name" value="RIBOPHORIN II"/>
    <property type="match status" value="1"/>
</dbReference>
<dbReference type="InterPro" id="IPR056790">
    <property type="entry name" value="Ribophorin_II_C"/>
</dbReference>
<keyword evidence="9 12" id="KW-0472">Membrane</keyword>
<keyword evidence="5 12" id="KW-0812">Transmembrane</keyword>
<evidence type="ECO:0000256" key="5">
    <source>
        <dbReference type="ARBA" id="ARBA00022692"/>
    </source>
</evidence>
<evidence type="ECO:0000256" key="11">
    <source>
        <dbReference type="ARBA" id="ARBA00032139"/>
    </source>
</evidence>
<evidence type="ECO:0000256" key="10">
    <source>
        <dbReference type="ARBA" id="ARBA00030078"/>
    </source>
</evidence>
<dbReference type="GO" id="GO:0008250">
    <property type="term" value="C:oligosaccharyltransferase complex"/>
    <property type="evidence" value="ECO:0007669"/>
    <property type="project" value="InterPro"/>
</dbReference>
<dbReference type="InterPro" id="IPR055374">
    <property type="entry name" value="Ribophorin_II_3rd"/>
</dbReference>
<comment type="similarity">
    <text evidence="4">Belongs to the SWP1 family.</text>
</comment>
<sequence>MHVFVASLLLLVASVHAKILTLQSPRFVVLDSQGQQSRSEPISLTQKSRNPVFLNATDTLKVTFQVVDKESGEGTQPHQTFLRFYDATTDEEGIQPIRVTQGGKAKLELNMARPPLSLPPTGDVPLQVMLYIGQPNFSPIAVELFDLHVPHSQPPPAHPDEASFHLLPEIHHIFRPDQKLPYKLVSAVFSGLVIAPWFLLVGLWSQVSPRLTHLFSPNVLPFILSLGAYEFLVFYYWVDLKLGQVLLCGGVLAIINLFTGKHALSSIAKRRLNKN</sequence>
<dbReference type="GO" id="GO:0006487">
    <property type="term" value="P:protein N-linked glycosylation"/>
    <property type="evidence" value="ECO:0007669"/>
    <property type="project" value="TreeGrafter"/>
</dbReference>
<proteinExistence type="inferred from homology"/>
<feature type="transmembrane region" description="Helical" evidence="12">
    <location>
        <begin position="184"/>
        <end position="207"/>
    </location>
</feature>
<evidence type="ECO:0000256" key="3">
    <source>
        <dbReference type="ARBA" id="ARBA00004922"/>
    </source>
</evidence>
<evidence type="ECO:0000256" key="9">
    <source>
        <dbReference type="ARBA" id="ARBA00023136"/>
    </source>
</evidence>
<evidence type="ECO:0000256" key="2">
    <source>
        <dbReference type="ARBA" id="ARBA00004477"/>
    </source>
</evidence>
<evidence type="ECO:0000256" key="13">
    <source>
        <dbReference type="SAM" id="SignalP"/>
    </source>
</evidence>
<feature type="domain" description="Ribophorin II C-terminal" evidence="15">
    <location>
        <begin position="174"/>
        <end position="271"/>
    </location>
</feature>
<evidence type="ECO:0000256" key="1">
    <source>
        <dbReference type="ARBA" id="ARBA00002791"/>
    </source>
</evidence>
<evidence type="ECO:0000259" key="15">
    <source>
        <dbReference type="Pfam" id="PF25147"/>
    </source>
</evidence>
<keyword evidence="6 13" id="KW-0732">Signal</keyword>
<gene>
    <name evidence="16" type="ORF">Agabi119p4_8053</name>
</gene>